<reference evidence="2" key="1">
    <citation type="journal article" date="2019" name="Int. J. Syst. Evol. Microbiol.">
        <title>The Global Catalogue of Microorganisms (GCM) 10K type strain sequencing project: providing services to taxonomists for standard genome sequencing and annotation.</title>
        <authorList>
            <consortium name="The Broad Institute Genomics Platform"/>
            <consortium name="The Broad Institute Genome Sequencing Center for Infectious Disease"/>
            <person name="Wu L."/>
            <person name="Ma J."/>
        </authorList>
    </citation>
    <scope>NUCLEOTIDE SEQUENCE [LARGE SCALE GENOMIC DNA]</scope>
    <source>
        <strain evidence="2">KCTC 42082</strain>
    </source>
</reference>
<sequence length="305" mass="33943">MPRPFPYDAARTAIAIAYTNNRLIADSVLPRVPVGAETFKWMKFSKTERLELVNDSVSRKGLTPEVEFSATEETAKTEDHGLQDGIPQSDIDNAPENYDPLDHATEGLTDLILLNREVRAAKVLFDPRNYGSVQELEAAMKFSNKDADLLAYLLELLDRPMMRPNTLTIGRAEWTQLRTNRAFVAAMHGNSGDRGTLTTQQVAELLELENVFVGEARFNKAQKGKPPEIARAWTDHAAFTYLDGQADTMNGRMTWGLTAEFGERFTGTWWDKDIGLRGGEVVRVGESVKELGVAPDCGLLLKNVL</sequence>
<evidence type="ECO:0000313" key="1">
    <source>
        <dbReference type="EMBL" id="GHC34647.1"/>
    </source>
</evidence>
<dbReference type="EMBL" id="BMZM01000006">
    <property type="protein sequence ID" value="GHC34647.1"/>
    <property type="molecule type" value="Genomic_DNA"/>
</dbReference>
<name>A0ABQ3FR30_9GAMM</name>
<comment type="caution">
    <text evidence="1">The sequence shown here is derived from an EMBL/GenBank/DDBJ whole genome shotgun (WGS) entry which is preliminary data.</text>
</comment>
<keyword evidence="2" id="KW-1185">Reference proteome</keyword>
<dbReference type="Proteomes" id="UP000604243">
    <property type="component" value="Unassembled WGS sequence"/>
</dbReference>
<evidence type="ECO:0000313" key="2">
    <source>
        <dbReference type="Proteomes" id="UP000604243"/>
    </source>
</evidence>
<protein>
    <recommendedName>
        <fullName evidence="3">Phage capsid protein</fullName>
    </recommendedName>
</protein>
<dbReference type="RefSeq" id="WP_189520054.1">
    <property type="nucleotide sequence ID" value="NZ_BMZM01000006.1"/>
</dbReference>
<accession>A0ABQ3FR30</accession>
<dbReference type="Gene3D" id="3.90.1690.10">
    <property type="entry name" value="phage-related protein like domain"/>
    <property type="match status" value="1"/>
</dbReference>
<dbReference type="InterPro" id="IPR053738">
    <property type="entry name" value="Lambda_capsid_assembly"/>
</dbReference>
<evidence type="ECO:0008006" key="3">
    <source>
        <dbReference type="Google" id="ProtNLM"/>
    </source>
</evidence>
<proteinExistence type="predicted"/>
<gene>
    <name evidence="1" type="ORF">GCM10010082_31680</name>
</gene>
<organism evidence="1 2">
    <name type="scientific">Kushneria pakistanensis</name>
    <dbReference type="NCBI Taxonomy" id="1508770"/>
    <lineage>
        <taxon>Bacteria</taxon>
        <taxon>Pseudomonadati</taxon>
        <taxon>Pseudomonadota</taxon>
        <taxon>Gammaproteobacteria</taxon>
        <taxon>Oceanospirillales</taxon>
        <taxon>Halomonadaceae</taxon>
        <taxon>Kushneria</taxon>
    </lineage>
</organism>